<dbReference type="SUPFAM" id="SSF53659">
    <property type="entry name" value="Isocitrate/Isopropylmalate dehydrogenase-like"/>
    <property type="match status" value="1"/>
</dbReference>
<dbReference type="PANTHER" id="PTHR43356:SF2">
    <property type="entry name" value="PHOSPHATE ACETYLTRANSFERASE"/>
    <property type="match status" value="1"/>
</dbReference>
<dbReference type="EMBL" id="UOET01000259">
    <property type="protein sequence ID" value="VAW28580.1"/>
    <property type="molecule type" value="Genomic_DNA"/>
</dbReference>
<dbReference type="Gene3D" id="3.40.718.10">
    <property type="entry name" value="Isopropylmalate Dehydrogenase"/>
    <property type="match status" value="1"/>
</dbReference>
<proteinExistence type="inferred from homology"/>
<dbReference type="InterPro" id="IPR050500">
    <property type="entry name" value="Phos_Acetyltrans/Butyryltrans"/>
</dbReference>
<dbReference type="GO" id="GO:0016746">
    <property type="term" value="F:acyltransferase activity"/>
    <property type="evidence" value="ECO:0007669"/>
    <property type="project" value="UniProtKB-KW"/>
</dbReference>
<evidence type="ECO:0000313" key="5">
    <source>
        <dbReference type="EMBL" id="VAW28580.1"/>
    </source>
</evidence>
<dbReference type="NCBIfam" id="NF006045">
    <property type="entry name" value="PRK08190.1"/>
    <property type="match status" value="1"/>
</dbReference>
<reference evidence="5" key="1">
    <citation type="submission" date="2018-06" db="EMBL/GenBank/DDBJ databases">
        <authorList>
            <person name="Zhirakovskaya E."/>
        </authorList>
    </citation>
    <scope>NUCLEOTIDE SEQUENCE</scope>
</reference>
<dbReference type="InterPro" id="IPR012147">
    <property type="entry name" value="P_Ac_Bu_trans"/>
</dbReference>
<sequence>MIKKLDELFTVLKAQKSKRLVAAYANDAHTIGAVSQAVDLGIIEATLVGDEEIIAGACKQENIDINKFEIVHEPEEMQAARRAVALINEGRGDMLMKGLVSTDKYMRAILNKENGLMTPGAILSHVTVTENPVYHKLLVVGDVAIIPLPELKEKIAITNYLISVAHALGNTLPKVAVLAATEQVMPKMPACVDAALISKMADRGQITGALVEGPLALDVAIDKESAEIKKINSPVAGDADCLVFPNIESGNIFYKTNTKLAGGEQGAIVVGAKVPAVLSSRGDSIKTKLYSIALAAILAN</sequence>
<dbReference type="Pfam" id="PF01515">
    <property type="entry name" value="PTA_PTB"/>
    <property type="match status" value="1"/>
</dbReference>
<protein>
    <submittedName>
        <fullName evidence="5">Branched-chain phosphotransacylase</fullName>
        <ecNumber evidence="5">2.3.1.-</ecNumber>
    </submittedName>
</protein>
<dbReference type="AlphaFoldDB" id="A0A3B0UHL9"/>
<feature type="domain" description="Phosphate acetyl/butaryl transferase" evidence="4">
    <location>
        <begin position="80"/>
        <end position="296"/>
    </location>
</feature>
<keyword evidence="2 5" id="KW-0808">Transferase</keyword>
<evidence type="ECO:0000256" key="1">
    <source>
        <dbReference type="ARBA" id="ARBA00005656"/>
    </source>
</evidence>
<evidence type="ECO:0000259" key="4">
    <source>
        <dbReference type="Pfam" id="PF01515"/>
    </source>
</evidence>
<keyword evidence="3 5" id="KW-0012">Acyltransferase</keyword>
<dbReference type="PIRSF" id="PIRSF000428">
    <property type="entry name" value="P_Ac_trans"/>
    <property type="match status" value="1"/>
</dbReference>
<accession>A0A3B0UHL9</accession>
<evidence type="ECO:0000256" key="2">
    <source>
        <dbReference type="ARBA" id="ARBA00022679"/>
    </source>
</evidence>
<comment type="similarity">
    <text evidence="1">Belongs to the phosphate acetyltransferase and butyryltransferase family.</text>
</comment>
<organism evidence="5">
    <name type="scientific">hydrothermal vent metagenome</name>
    <dbReference type="NCBI Taxonomy" id="652676"/>
    <lineage>
        <taxon>unclassified sequences</taxon>
        <taxon>metagenomes</taxon>
        <taxon>ecological metagenomes</taxon>
    </lineage>
</organism>
<gene>
    <name evidence="5" type="ORF">MNBD_BACTEROID07-314</name>
</gene>
<evidence type="ECO:0000256" key="3">
    <source>
        <dbReference type="ARBA" id="ARBA00023315"/>
    </source>
</evidence>
<dbReference type="EC" id="2.3.1.-" evidence="5"/>
<name>A0A3B0UHL9_9ZZZZ</name>
<dbReference type="PANTHER" id="PTHR43356">
    <property type="entry name" value="PHOSPHATE ACETYLTRANSFERASE"/>
    <property type="match status" value="1"/>
</dbReference>
<dbReference type="InterPro" id="IPR002505">
    <property type="entry name" value="PTA_PTB"/>
</dbReference>